<evidence type="ECO:0000313" key="2">
    <source>
        <dbReference type="EMBL" id="OAA59944.1"/>
    </source>
</evidence>
<dbReference type="InterPro" id="IPR021833">
    <property type="entry name" value="DUF3425"/>
</dbReference>
<feature type="compositionally biased region" description="Polar residues" evidence="1">
    <location>
        <begin position="111"/>
        <end position="123"/>
    </location>
</feature>
<reference evidence="2 3" key="1">
    <citation type="journal article" date="2016" name="Genome Biol. Evol.">
        <title>Divergent and convergent evolution of fungal pathogenicity.</title>
        <authorList>
            <person name="Shang Y."/>
            <person name="Xiao G."/>
            <person name="Zheng P."/>
            <person name="Cen K."/>
            <person name="Zhan S."/>
            <person name="Wang C."/>
        </authorList>
    </citation>
    <scope>NUCLEOTIDE SEQUENCE [LARGE SCALE GENOMIC DNA]</scope>
    <source>
        <strain evidence="2 3">ARSEF 2679</strain>
    </source>
</reference>
<dbReference type="EMBL" id="AZHB01000015">
    <property type="protein sequence ID" value="OAA59944.1"/>
    <property type="molecule type" value="Genomic_DNA"/>
</dbReference>
<dbReference type="Pfam" id="PF11905">
    <property type="entry name" value="DUF3425"/>
    <property type="match status" value="1"/>
</dbReference>
<dbReference type="OrthoDB" id="4161589at2759"/>
<dbReference type="Proteomes" id="UP000076744">
    <property type="component" value="Unassembled WGS sequence"/>
</dbReference>
<keyword evidence="3" id="KW-1185">Reference proteome</keyword>
<dbReference type="PANTHER" id="PTHR37012">
    <property type="entry name" value="B-ZIP TRANSCRIPTION FACTOR (EUROFUNG)-RELATED"/>
    <property type="match status" value="1"/>
</dbReference>
<gene>
    <name evidence="2" type="ORF">ISF_05955</name>
</gene>
<dbReference type="AlphaFoldDB" id="A0A167SUR9"/>
<accession>A0A167SUR9</accession>
<evidence type="ECO:0000313" key="3">
    <source>
        <dbReference type="Proteomes" id="UP000076744"/>
    </source>
</evidence>
<evidence type="ECO:0008006" key="4">
    <source>
        <dbReference type="Google" id="ProtNLM"/>
    </source>
</evidence>
<feature type="compositionally biased region" description="Basic residues" evidence="1">
    <location>
        <begin position="20"/>
        <end position="31"/>
    </location>
</feature>
<dbReference type="PANTHER" id="PTHR37012:SF2">
    <property type="entry name" value="BZIP DOMAIN-CONTAINING PROTEIN-RELATED"/>
    <property type="match status" value="1"/>
</dbReference>
<comment type="caution">
    <text evidence="2">The sequence shown here is derived from an EMBL/GenBank/DDBJ whole genome shotgun (WGS) entry which is preliminary data.</text>
</comment>
<protein>
    <recommendedName>
        <fullName evidence="4">BZIP transcription factor</fullName>
    </recommendedName>
</protein>
<dbReference type="GeneID" id="30022247"/>
<name>A0A167SUR9_CORFA</name>
<evidence type="ECO:0000256" key="1">
    <source>
        <dbReference type="SAM" id="MobiDB-lite"/>
    </source>
</evidence>
<organism evidence="2 3">
    <name type="scientific">Cordyceps fumosorosea (strain ARSEF 2679)</name>
    <name type="common">Isaria fumosorosea</name>
    <dbReference type="NCBI Taxonomy" id="1081104"/>
    <lineage>
        <taxon>Eukaryota</taxon>
        <taxon>Fungi</taxon>
        <taxon>Dikarya</taxon>
        <taxon>Ascomycota</taxon>
        <taxon>Pezizomycotina</taxon>
        <taxon>Sordariomycetes</taxon>
        <taxon>Hypocreomycetidae</taxon>
        <taxon>Hypocreales</taxon>
        <taxon>Cordycipitaceae</taxon>
        <taxon>Cordyceps</taxon>
    </lineage>
</organism>
<feature type="region of interest" description="Disordered" evidence="1">
    <location>
        <begin position="1"/>
        <end position="33"/>
    </location>
</feature>
<sequence length="375" mass="42889">MESKYSPKPKRTLTEEQLGNKRRIDKLKHRENRAENKTRLENIERDVSFLRHTIDDLVVHLRQLTTSDAAHHQHHHHHHQPPSASHDGTQHPLHGLAGQLLCPPPAPKSEPWSSSSDPTTPLNSAVGGQAPFYDHLTERLYAHQVFPQQPLEAQMDMEALLAEIRGEGPVVECRCGKQHNVDVQCTERIAVIMAVEFSDMANGRGMTAPRNPSLPDMLLHHTDSSPPLAVILSSILQQYDFTHVDTLCGVFLLSYRLLRWRFYPSSESMADVPAIMRPTQAQITIPHPKCLDFIPFPALRNYLCLNQHKDARHSVDLYLRSMRLVLPPGKTLMTKTERGGVELNPEFELFASDLRNWSMDSPWWENFPQLRQFLY</sequence>
<proteinExistence type="predicted"/>
<feature type="region of interest" description="Disordered" evidence="1">
    <location>
        <begin position="68"/>
        <end position="129"/>
    </location>
</feature>
<dbReference type="RefSeq" id="XP_018703057.1">
    <property type="nucleotide sequence ID" value="XM_018849560.1"/>
</dbReference>